<dbReference type="PANTHER" id="PTHR13291">
    <property type="entry name" value="JOSEPHIN 1, 2"/>
    <property type="match status" value="1"/>
</dbReference>
<dbReference type="GO" id="GO:0016579">
    <property type="term" value="P:protein deubiquitination"/>
    <property type="evidence" value="ECO:0007669"/>
    <property type="project" value="InterPro"/>
</dbReference>
<dbReference type="AlphaFoldDB" id="A0A9P6QLK6"/>
<gene>
    <name evidence="9" type="primary">JOSD1</name>
    <name evidence="9" type="ORF">DFQ27_006457</name>
</gene>
<accession>A0A9P6QLK6</accession>
<name>A0A9P6QLK6_9FUNG</name>
<keyword evidence="10" id="KW-1185">Reference proteome</keyword>
<feature type="compositionally biased region" description="Low complexity" evidence="7">
    <location>
        <begin position="195"/>
        <end position="204"/>
    </location>
</feature>
<dbReference type="PROSITE" id="PS50957">
    <property type="entry name" value="JOSEPHIN"/>
    <property type="match status" value="1"/>
</dbReference>
<keyword evidence="5" id="KW-0378">Hydrolase</keyword>
<comment type="catalytic activity">
    <reaction evidence="1">
        <text>Thiol-dependent hydrolysis of ester, thioester, amide, peptide and isopeptide bonds formed by the C-terminal Gly of ubiquitin (a 76-residue protein attached to proteins as an intracellular targeting signal).</text>
        <dbReference type="EC" id="3.4.19.12"/>
    </reaction>
</comment>
<comment type="caution">
    <text evidence="9">The sequence shown here is derived from an EMBL/GenBank/DDBJ whole genome shotgun (WGS) entry which is preliminary data.</text>
</comment>
<dbReference type="InterPro" id="IPR040053">
    <property type="entry name" value="JOSD1/2"/>
</dbReference>
<evidence type="ECO:0000313" key="10">
    <source>
        <dbReference type="Proteomes" id="UP000807716"/>
    </source>
</evidence>
<dbReference type="GO" id="GO:0004843">
    <property type="term" value="F:cysteine-type deubiquitinase activity"/>
    <property type="evidence" value="ECO:0007669"/>
    <property type="project" value="UniProtKB-EC"/>
</dbReference>
<reference evidence="9" key="1">
    <citation type="journal article" date="2020" name="Fungal Divers.">
        <title>Resolving the Mortierellaceae phylogeny through synthesis of multi-gene phylogenetics and phylogenomics.</title>
        <authorList>
            <person name="Vandepol N."/>
            <person name="Liber J."/>
            <person name="Desiro A."/>
            <person name="Na H."/>
            <person name="Kennedy M."/>
            <person name="Barry K."/>
            <person name="Grigoriev I.V."/>
            <person name="Miller A.N."/>
            <person name="O'Donnell K."/>
            <person name="Stajich J.E."/>
            <person name="Bonito G."/>
        </authorList>
    </citation>
    <scope>NUCLEOTIDE SEQUENCE</scope>
    <source>
        <strain evidence="9">BC1065</strain>
    </source>
</reference>
<evidence type="ECO:0000256" key="7">
    <source>
        <dbReference type="SAM" id="MobiDB-lite"/>
    </source>
</evidence>
<keyword evidence="3" id="KW-0645">Protease</keyword>
<evidence type="ECO:0000256" key="4">
    <source>
        <dbReference type="ARBA" id="ARBA00022786"/>
    </source>
</evidence>
<evidence type="ECO:0000259" key="8">
    <source>
        <dbReference type="PROSITE" id="PS50957"/>
    </source>
</evidence>
<evidence type="ECO:0000256" key="3">
    <source>
        <dbReference type="ARBA" id="ARBA00022670"/>
    </source>
</evidence>
<proteinExistence type="predicted"/>
<evidence type="ECO:0000256" key="5">
    <source>
        <dbReference type="ARBA" id="ARBA00022801"/>
    </source>
</evidence>
<dbReference type="PANTHER" id="PTHR13291:SF0">
    <property type="entry name" value="JOSEPHIN-LIKE PROTEIN"/>
    <property type="match status" value="1"/>
</dbReference>
<sequence length="233" mass="26043">MRTCSHLSPEVGPVFSIHDLDKIAENLCQVAQESLQRTMWKNPFKSPLGYGYYDVNVLEAALNTQGCNLTWFDARKDIREELERQDETMVGMVLHVPTSTRWVPFWKGQHWFGILRLSNGAFIDLDSRLSQPVPFAGFDETIKFLTDVVLKHRGRIFFVHRESTLNDISSSPSATTTTTTTTTTAEAEIATTTTTAATTTTTTTKAGSMSTMPDMEQVVPQNDVELEDSDEPS</sequence>
<organism evidence="9 10">
    <name type="scientific">Actinomortierella ambigua</name>
    <dbReference type="NCBI Taxonomy" id="1343610"/>
    <lineage>
        <taxon>Eukaryota</taxon>
        <taxon>Fungi</taxon>
        <taxon>Fungi incertae sedis</taxon>
        <taxon>Mucoromycota</taxon>
        <taxon>Mortierellomycotina</taxon>
        <taxon>Mortierellomycetes</taxon>
        <taxon>Mortierellales</taxon>
        <taxon>Mortierellaceae</taxon>
        <taxon>Actinomortierella</taxon>
    </lineage>
</organism>
<dbReference type="Pfam" id="PF02099">
    <property type="entry name" value="Josephin"/>
    <property type="match status" value="1"/>
</dbReference>
<comment type="caution">
    <text evidence="6">Lacks conserved residue(s) required for the propagation of feature annotation.</text>
</comment>
<feature type="region of interest" description="Disordered" evidence="7">
    <location>
        <begin position="195"/>
        <end position="233"/>
    </location>
</feature>
<evidence type="ECO:0000256" key="2">
    <source>
        <dbReference type="ARBA" id="ARBA00012759"/>
    </source>
</evidence>
<dbReference type="Proteomes" id="UP000807716">
    <property type="component" value="Unassembled WGS sequence"/>
</dbReference>
<protein>
    <recommendedName>
        <fullName evidence="2">ubiquitinyl hydrolase 1</fullName>
        <ecNumber evidence="2">3.4.19.12</ecNumber>
    </recommendedName>
</protein>
<dbReference type="Gene3D" id="3.90.70.40">
    <property type="match status" value="1"/>
</dbReference>
<dbReference type="GO" id="GO:0006508">
    <property type="term" value="P:proteolysis"/>
    <property type="evidence" value="ECO:0007669"/>
    <property type="project" value="UniProtKB-KW"/>
</dbReference>
<keyword evidence="4" id="KW-0833">Ubl conjugation pathway</keyword>
<evidence type="ECO:0000256" key="1">
    <source>
        <dbReference type="ARBA" id="ARBA00000707"/>
    </source>
</evidence>
<evidence type="ECO:0000313" key="9">
    <source>
        <dbReference type="EMBL" id="KAG0268541.1"/>
    </source>
</evidence>
<feature type="domain" description="Josephin" evidence="8">
    <location>
        <begin position="1"/>
        <end position="174"/>
    </location>
</feature>
<feature type="compositionally biased region" description="Acidic residues" evidence="7">
    <location>
        <begin position="224"/>
        <end position="233"/>
    </location>
</feature>
<evidence type="ECO:0000256" key="6">
    <source>
        <dbReference type="PROSITE-ProRule" id="PRU00331"/>
    </source>
</evidence>
<dbReference type="OrthoDB" id="10063692at2759"/>
<dbReference type="SMART" id="SM01246">
    <property type="entry name" value="Josephin"/>
    <property type="match status" value="1"/>
</dbReference>
<dbReference type="EC" id="3.4.19.12" evidence="2"/>
<dbReference type="EMBL" id="JAAAJB010000048">
    <property type="protein sequence ID" value="KAG0268541.1"/>
    <property type="molecule type" value="Genomic_DNA"/>
</dbReference>
<dbReference type="InterPro" id="IPR006155">
    <property type="entry name" value="Josephin"/>
</dbReference>